<evidence type="ECO:0000313" key="7">
    <source>
        <dbReference type="EMBL" id="MBT0769115.1"/>
    </source>
</evidence>
<keyword evidence="4" id="KW-0804">Transcription</keyword>
<comment type="caution">
    <text evidence="7">The sequence shown here is derived from an EMBL/GenBank/DDBJ whole genome shotgun (WGS) entry which is preliminary data.</text>
</comment>
<dbReference type="RefSeq" id="WP_214155402.1">
    <property type="nucleotide sequence ID" value="NZ_JAHBAY010000003.1"/>
</dbReference>
<reference evidence="7 8" key="1">
    <citation type="submission" date="2021-05" db="EMBL/GenBank/DDBJ databases">
        <title>Kineosporia and Streptomyces sp. nov. two new marine actinobacteria isolated from Coral.</title>
        <authorList>
            <person name="Buangrab K."/>
            <person name="Sutthacheep M."/>
            <person name="Yeemin T."/>
            <person name="Harunari E."/>
            <person name="Igarashi Y."/>
            <person name="Kanchanasin P."/>
            <person name="Tanasupawat S."/>
            <person name="Phongsopitanun W."/>
        </authorList>
    </citation>
    <scope>NUCLEOTIDE SEQUENCE [LARGE SCALE GENOMIC DNA]</scope>
    <source>
        <strain evidence="7 8">J2-2</strain>
    </source>
</reference>
<dbReference type="PANTHER" id="PTHR30055">
    <property type="entry name" value="HTH-TYPE TRANSCRIPTIONAL REGULATOR RUTR"/>
    <property type="match status" value="1"/>
</dbReference>
<keyword evidence="3 5" id="KW-0238">DNA-binding</keyword>
<dbReference type="InterPro" id="IPR036271">
    <property type="entry name" value="Tet_transcr_reg_TetR-rel_C_sf"/>
</dbReference>
<feature type="DNA-binding region" description="H-T-H motif" evidence="5">
    <location>
        <begin position="37"/>
        <end position="56"/>
    </location>
</feature>
<dbReference type="PRINTS" id="PR00455">
    <property type="entry name" value="HTHTETR"/>
</dbReference>
<dbReference type="Gene3D" id="1.10.10.60">
    <property type="entry name" value="Homeodomain-like"/>
    <property type="match status" value="1"/>
</dbReference>
<dbReference type="InterPro" id="IPR009057">
    <property type="entry name" value="Homeodomain-like_sf"/>
</dbReference>
<dbReference type="InterPro" id="IPR039538">
    <property type="entry name" value="BetI_C"/>
</dbReference>
<dbReference type="SUPFAM" id="SSF46689">
    <property type="entry name" value="Homeodomain-like"/>
    <property type="match status" value="1"/>
</dbReference>
<proteinExistence type="predicted"/>
<dbReference type="PROSITE" id="PS50977">
    <property type="entry name" value="HTH_TETR_2"/>
    <property type="match status" value="1"/>
</dbReference>
<evidence type="ECO:0000256" key="4">
    <source>
        <dbReference type="ARBA" id="ARBA00023163"/>
    </source>
</evidence>
<dbReference type="SUPFAM" id="SSF48498">
    <property type="entry name" value="Tetracyclin repressor-like, C-terminal domain"/>
    <property type="match status" value="1"/>
</dbReference>
<evidence type="ECO:0000256" key="3">
    <source>
        <dbReference type="ARBA" id="ARBA00023125"/>
    </source>
</evidence>
<protein>
    <submittedName>
        <fullName evidence="7">TetR/AcrR family transcriptional regulator</fullName>
    </submittedName>
</protein>
<sequence length="192" mass="21776">MTAQINRNRYAKGEARREAILAVALECFAELGYRNTSMREVARRAGLSQAGLLHHFPAKEDLFLAVLRERQQIDTRDYHGEADAIGSLIRAVRRNATIPGLVRLYMTLLGEVPYSDDAREYFVGRYDLARSLISREIEQGQRDGTVRPDLDPRTAAQALIAVADGMQVQWLLDEDQQMADAVEFTWQLMAHQ</sequence>
<evidence type="ECO:0000259" key="6">
    <source>
        <dbReference type="PROSITE" id="PS50977"/>
    </source>
</evidence>
<dbReference type="InterPro" id="IPR050109">
    <property type="entry name" value="HTH-type_TetR-like_transc_reg"/>
</dbReference>
<evidence type="ECO:0000256" key="5">
    <source>
        <dbReference type="PROSITE-ProRule" id="PRU00335"/>
    </source>
</evidence>
<dbReference type="PANTHER" id="PTHR30055:SF229">
    <property type="entry name" value="HTH-TYPE TRANSCRIPTIONAL REPRESSOR RV1474C"/>
    <property type="match status" value="1"/>
</dbReference>
<organism evidence="7 8">
    <name type="scientific">Kineosporia corallincola</name>
    <dbReference type="NCBI Taxonomy" id="2835133"/>
    <lineage>
        <taxon>Bacteria</taxon>
        <taxon>Bacillati</taxon>
        <taxon>Actinomycetota</taxon>
        <taxon>Actinomycetes</taxon>
        <taxon>Kineosporiales</taxon>
        <taxon>Kineosporiaceae</taxon>
        <taxon>Kineosporia</taxon>
    </lineage>
</organism>
<gene>
    <name evidence="7" type="ORF">KIH74_09305</name>
</gene>
<dbReference type="Proteomes" id="UP001197247">
    <property type="component" value="Unassembled WGS sequence"/>
</dbReference>
<evidence type="ECO:0000313" key="8">
    <source>
        <dbReference type="Proteomes" id="UP001197247"/>
    </source>
</evidence>
<keyword evidence="2" id="KW-0805">Transcription regulation</keyword>
<dbReference type="InterPro" id="IPR001647">
    <property type="entry name" value="HTH_TetR"/>
</dbReference>
<accession>A0ABS5TDF3</accession>
<dbReference type="EMBL" id="JAHBAY010000003">
    <property type="protein sequence ID" value="MBT0769115.1"/>
    <property type="molecule type" value="Genomic_DNA"/>
</dbReference>
<evidence type="ECO:0000256" key="1">
    <source>
        <dbReference type="ARBA" id="ARBA00022491"/>
    </source>
</evidence>
<feature type="domain" description="HTH tetR-type" evidence="6">
    <location>
        <begin position="14"/>
        <end position="74"/>
    </location>
</feature>
<dbReference type="Gene3D" id="1.10.357.10">
    <property type="entry name" value="Tetracycline Repressor, domain 2"/>
    <property type="match status" value="1"/>
</dbReference>
<dbReference type="Pfam" id="PF00440">
    <property type="entry name" value="TetR_N"/>
    <property type="match status" value="1"/>
</dbReference>
<name>A0ABS5TDF3_9ACTN</name>
<keyword evidence="8" id="KW-1185">Reference proteome</keyword>
<evidence type="ECO:0000256" key="2">
    <source>
        <dbReference type="ARBA" id="ARBA00023015"/>
    </source>
</evidence>
<dbReference type="Pfam" id="PF13977">
    <property type="entry name" value="TetR_C_6"/>
    <property type="match status" value="1"/>
</dbReference>
<keyword evidence="1" id="KW-0678">Repressor</keyword>